<name>A0A1I1I148_9GAMM</name>
<keyword evidence="2" id="KW-1185">Reference proteome</keyword>
<sequence>MKAQAVERLNIQIEKIKLDAQHFDNEKWFDKNRYMKSKRRLFDLRLFNTRSMILLDYVNELSETYHSLLTISNQQSYEYVIDRLTAQLEAVIRVLKSTSVWQSELTTNKLVKNKSLYKKTMKKETKASHPLYHELTKNKEFERRLLAMIAEKKTILHKSITTNKNEISKDILATQGRLERCRKAISLTEDKIKKLR</sequence>
<dbReference type="Proteomes" id="UP000198862">
    <property type="component" value="Unassembled WGS sequence"/>
</dbReference>
<protein>
    <submittedName>
        <fullName evidence="1">Restart primosome assembly protein PriC</fullName>
    </submittedName>
</protein>
<dbReference type="Pfam" id="PF07445">
    <property type="entry name" value="PriC"/>
    <property type="match status" value="1"/>
</dbReference>
<dbReference type="RefSeq" id="WP_091982075.1">
    <property type="nucleotide sequence ID" value="NZ_FOLO01000007.1"/>
</dbReference>
<dbReference type="InterPro" id="IPR010890">
    <property type="entry name" value="PriC"/>
</dbReference>
<dbReference type="InterPro" id="IPR038338">
    <property type="entry name" value="PriC_sf"/>
</dbReference>
<gene>
    <name evidence="1" type="ORF">SAMN02745724_01338</name>
</gene>
<proteinExistence type="predicted"/>
<dbReference type="STRING" id="1123010.SAMN02745724_01338"/>
<evidence type="ECO:0000313" key="1">
    <source>
        <dbReference type="EMBL" id="SFC30027.1"/>
    </source>
</evidence>
<reference evidence="1 2" key="1">
    <citation type="submission" date="2016-10" db="EMBL/GenBank/DDBJ databases">
        <authorList>
            <person name="de Groot N.N."/>
        </authorList>
    </citation>
    <scope>NUCLEOTIDE SEQUENCE [LARGE SCALE GENOMIC DNA]</scope>
    <source>
        <strain evidence="1 2">DSM 6059</strain>
    </source>
</reference>
<dbReference type="AlphaFoldDB" id="A0A1I1I148"/>
<evidence type="ECO:0000313" key="2">
    <source>
        <dbReference type="Proteomes" id="UP000198862"/>
    </source>
</evidence>
<accession>A0A1I1I148</accession>
<dbReference type="Gene3D" id="1.20.1270.340">
    <property type="match status" value="1"/>
</dbReference>
<dbReference type="EMBL" id="FOLO01000007">
    <property type="protein sequence ID" value="SFC30027.1"/>
    <property type="molecule type" value="Genomic_DNA"/>
</dbReference>
<dbReference type="OrthoDB" id="7061116at2"/>
<organism evidence="1 2">
    <name type="scientific">Pseudoalteromonas denitrificans DSM 6059</name>
    <dbReference type="NCBI Taxonomy" id="1123010"/>
    <lineage>
        <taxon>Bacteria</taxon>
        <taxon>Pseudomonadati</taxon>
        <taxon>Pseudomonadota</taxon>
        <taxon>Gammaproteobacteria</taxon>
        <taxon>Alteromonadales</taxon>
        <taxon>Pseudoalteromonadaceae</taxon>
        <taxon>Pseudoalteromonas</taxon>
    </lineage>
</organism>